<feature type="transmembrane region" description="Helical" evidence="6">
    <location>
        <begin position="248"/>
        <end position="273"/>
    </location>
</feature>
<comment type="subcellular location">
    <subcellularLocation>
        <location evidence="1">Cell membrane</location>
        <topology evidence="1">Multi-pass membrane protein</topology>
    </subcellularLocation>
</comment>
<feature type="region of interest" description="Disordered" evidence="5">
    <location>
        <begin position="442"/>
        <end position="475"/>
    </location>
</feature>
<dbReference type="Pfam" id="PF07690">
    <property type="entry name" value="MFS_1"/>
    <property type="match status" value="1"/>
</dbReference>
<dbReference type="PANTHER" id="PTHR23501">
    <property type="entry name" value="MAJOR FACILITATOR SUPERFAMILY"/>
    <property type="match status" value="1"/>
</dbReference>
<feature type="transmembrane region" description="Helical" evidence="6">
    <location>
        <begin position="389"/>
        <end position="407"/>
    </location>
</feature>
<dbReference type="InterPro" id="IPR011701">
    <property type="entry name" value="MFS"/>
</dbReference>
<feature type="transmembrane region" description="Helical" evidence="6">
    <location>
        <begin position="147"/>
        <end position="168"/>
    </location>
</feature>
<dbReference type="Proteomes" id="UP001168537">
    <property type="component" value="Unassembled WGS sequence"/>
</dbReference>
<evidence type="ECO:0000256" key="1">
    <source>
        <dbReference type="ARBA" id="ARBA00004651"/>
    </source>
</evidence>
<dbReference type="SUPFAM" id="SSF103473">
    <property type="entry name" value="MFS general substrate transporter"/>
    <property type="match status" value="2"/>
</dbReference>
<evidence type="ECO:0000256" key="2">
    <source>
        <dbReference type="ARBA" id="ARBA00022692"/>
    </source>
</evidence>
<accession>A0ABT8EQG5</accession>
<feature type="transmembrane region" description="Helical" evidence="6">
    <location>
        <begin position="319"/>
        <end position="339"/>
    </location>
</feature>
<feature type="transmembrane region" description="Helical" evidence="6">
    <location>
        <begin position="63"/>
        <end position="82"/>
    </location>
</feature>
<dbReference type="InterPro" id="IPR020846">
    <property type="entry name" value="MFS_dom"/>
</dbReference>
<dbReference type="Gene3D" id="1.20.1250.20">
    <property type="entry name" value="MFS general substrate transporter like domains"/>
    <property type="match status" value="2"/>
</dbReference>
<feature type="transmembrane region" description="Helical" evidence="6">
    <location>
        <begin position="180"/>
        <end position="199"/>
    </location>
</feature>
<feature type="domain" description="Major facilitator superfamily (MFS) profile" evidence="7">
    <location>
        <begin position="1"/>
        <end position="443"/>
    </location>
</feature>
<feature type="transmembrane region" description="Helical" evidence="6">
    <location>
        <begin position="205"/>
        <end position="227"/>
    </location>
</feature>
<feature type="transmembrane region" description="Helical" evidence="6">
    <location>
        <begin position="293"/>
        <end position="312"/>
    </location>
</feature>
<dbReference type="PROSITE" id="PS50850">
    <property type="entry name" value="MFS"/>
    <property type="match status" value="1"/>
</dbReference>
<dbReference type="CDD" id="cd17504">
    <property type="entry name" value="MFS_MMR_MDR_like"/>
    <property type="match status" value="1"/>
</dbReference>
<sequence length="475" mass="49033">MATAAASFSLLQSLIVPVLARIQVELDTDQATVTWVLTAYLLSASICTPLLGRIGDVVGKVRMLVITMCALVVGSLMAAFAPSIGWLIAARVVQGAGGGVLPLSFGIIRDEFGRRMPTALSVIASLTAAGFGIGVVVAGPIVDGLGYRWLFLLPMFATAAAALAALLFVPESPVRTAARLPVLPALLLSGWLVALLLALSKGNAWGWGSARVLGLLAAAAVLLVTWVRTETPAPVPMIDMRMMRRRGVWTTNLVSGFVGFAMFASFGFLPQFLQTPSEAGYGFDATISESGWLLLPSAVGSFLVGFATARLVRALGARVVVVTGALAAASTYFSLSLLHDETWQLYAATTVQGLGSGLIFSSLAGVVIASVPPEQTGVANGMNANIRTIGGAVGSAVMAGIVTAHVLPSGIPEERGYTLGFAVIGVVMLLAALSAAFLPDVRHPGGPPVPQGDRKVGPASRKVRPASRKVPATPA</sequence>
<evidence type="ECO:0000259" key="7">
    <source>
        <dbReference type="PROSITE" id="PS50850"/>
    </source>
</evidence>
<dbReference type="PANTHER" id="PTHR23501:SF197">
    <property type="entry name" value="COMD"/>
    <property type="match status" value="1"/>
</dbReference>
<evidence type="ECO:0000256" key="3">
    <source>
        <dbReference type="ARBA" id="ARBA00022989"/>
    </source>
</evidence>
<evidence type="ECO:0000313" key="9">
    <source>
        <dbReference type="Proteomes" id="UP001168537"/>
    </source>
</evidence>
<gene>
    <name evidence="8" type="ORF">QWY29_03350</name>
</gene>
<feature type="transmembrane region" description="Helical" evidence="6">
    <location>
        <begin position="345"/>
        <end position="368"/>
    </location>
</feature>
<keyword evidence="4 6" id="KW-0472">Membrane</keyword>
<keyword evidence="2 6" id="KW-0812">Transmembrane</keyword>
<comment type="caution">
    <text evidence="8">The sequence shown here is derived from an EMBL/GenBank/DDBJ whole genome shotgun (WGS) entry which is preliminary data.</text>
</comment>
<evidence type="ECO:0000256" key="6">
    <source>
        <dbReference type="SAM" id="Phobius"/>
    </source>
</evidence>
<organism evidence="8 9">
    <name type="scientific">Nocardioides abyssi</name>
    <dbReference type="NCBI Taxonomy" id="3058370"/>
    <lineage>
        <taxon>Bacteria</taxon>
        <taxon>Bacillati</taxon>
        <taxon>Actinomycetota</taxon>
        <taxon>Actinomycetes</taxon>
        <taxon>Propionibacteriales</taxon>
        <taxon>Nocardioidaceae</taxon>
        <taxon>Nocardioides</taxon>
    </lineage>
</organism>
<evidence type="ECO:0000313" key="8">
    <source>
        <dbReference type="EMBL" id="MDN4160379.1"/>
    </source>
</evidence>
<feature type="transmembrane region" description="Helical" evidence="6">
    <location>
        <begin position="88"/>
        <end position="108"/>
    </location>
</feature>
<evidence type="ECO:0000256" key="5">
    <source>
        <dbReference type="SAM" id="MobiDB-lite"/>
    </source>
</evidence>
<feature type="transmembrane region" description="Helical" evidence="6">
    <location>
        <begin position="419"/>
        <end position="438"/>
    </location>
</feature>
<dbReference type="InterPro" id="IPR036259">
    <property type="entry name" value="MFS_trans_sf"/>
</dbReference>
<reference evidence="8" key="1">
    <citation type="submission" date="2023-06" db="EMBL/GenBank/DDBJ databases">
        <title>Draft genome sequence of Nocardioides sp. SOB72.</title>
        <authorList>
            <person name="Zhang G."/>
        </authorList>
    </citation>
    <scope>NUCLEOTIDE SEQUENCE</scope>
    <source>
        <strain evidence="8">SOB72</strain>
    </source>
</reference>
<proteinExistence type="predicted"/>
<protein>
    <submittedName>
        <fullName evidence="8">MFS transporter</fullName>
    </submittedName>
</protein>
<keyword evidence="3 6" id="KW-1133">Transmembrane helix</keyword>
<name>A0ABT8EQG5_9ACTN</name>
<dbReference type="RefSeq" id="WP_300959598.1">
    <property type="nucleotide sequence ID" value="NZ_JAUHJR010000001.1"/>
</dbReference>
<keyword evidence="9" id="KW-1185">Reference proteome</keyword>
<dbReference type="EMBL" id="JAUHJR010000001">
    <property type="protein sequence ID" value="MDN4160379.1"/>
    <property type="molecule type" value="Genomic_DNA"/>
</dbReference>
<feature type="transmembrane region" description="Helical" evidence="6">
    <location>
        <begin position="120"/>
        <end position="141"/>
    </location>
</feature>
<evidence type="ECO:0000256" key="4">
    <source>
        <dbReference type="ARBA" id="ARBA00023136"/>
    </source>
</evidence>
<feature type="transmembrane region" description="Helical" evidence="6">
    <location>
        <begin position="30"/>
        <end position="51"/>
    </location>
</feature>